<evidence type="ECO:0000313" key="3">
    <source>
        <dbReference type="WBParaSite" id="Pan_g11639.t1"/>
    </source>
</evidence>
<reference evidence="3" key="2">
    <citation type="submission" date="2020-10" db="UniProtKB">
        <authorList>
            <consortium name="WormBaseParasite"/>
        </authorList>
    </citation>
    <scope>IDENTIFICATION</scope>
</reference>
<evidence type="ECO:0000256" key="1">
    <source>
        <dbReference type="SAM" id="MobiDB-lite"/>
    </source>
</evidence>
<dbReference type="AlphaFoldDB" id="A0A7E4UQL0"/>
<organism evidence="2 3">
    <name type="scientific">Panagrellus redivivus</name>
    <name type="common">Microworm</name>
    <dbReference type="NCBI Taxonomy" id="6233"/>
    <lineage>
        <taxon>Eukaryota</taxon>
        <taxon>Metazoa</taxon>
        <taxon>Ecdysozoa</taxon>
        <taxon>Nematoda</taxon>
        <taxon>Chromadorea</taxon>
        <taxon>Rhabditida</taxon>
        <taxon>Tylenchina</taxon>
        <taxon>Panagrolaimomorpha</taxon>
        <taxon>Panagrolaimoidea</taxon>
        <taxon>Panagrolaimidae</taxon>
        <taxon>Panagrellus</taxon>
    </lineage>
</organism>
<evidence type="ECO:0000313" key="2">
    <source>
        <dbReference type="Proteomes" id="UP000492821"/>
    </source>
</evidence>
<proteinExistence type="predicted"/>
<reference evidence="2" key="1">
    <citation type="journal article" date="2013" name="Genetics">
        <title>The draft genome and transcriptome of Panagrellus redivivus are shaped by the harsh demands of a free-living lifestyle.</title>
        <authorList>
            <person name="Srinivasan J."/>
            <person name="Dillman A.R."/>
            <person name="Macchietto M.G."/>
            <person name="Heikkinen L."/>
            <person name="Lakso M."/>
            <person name="Fracchia K.M."/>
            <person name="Antoshechkin I."/>
            <person name="Mortazavi A."/>
            <person name="Wong G."/>
            <person name="Sternberg P.W."/>
        </authorList>
    </citation>
    <scope>NUCLEOTIDE SEQUENCE [LARGE SCALE GENOMIC DNA]</scope>
    <source>
        <strain evidence="2">MT8872</strain>
    </source>
</reference>
<feature type="region of interest" description="Disordered" evidence="1">
    <location>
        <begin position="249"/>
        <end position="268"/>
    </location>
</feature>
<accession>A0A7E4UQL0</accession>
<dbReference type="WBParaSite" id="Pan_g11639.t1">
    <property type="protein sequence ID" value="Pan_g11639.t1"/>
    <property type="gene ID" value="Pan_g11639"/>
</dbReference>
<protein>
    <submittedName>
        <fullName evidence="3">Uncharacterized protein</fullName>
    </submittedName>
</protein>
<dbReference type="Proteomes" id="UP000492821">
    <property type="component" value="Unassembled WGS sequence"/>
</dbReference>
<keyword evidence="2" id="KW-1185">Reference proteome</keyword>
<name>A0A7E4UQL0_PANRE</name>
<sequence length="416" mass="48549">MVSLDNMTDHDDDFDETYKFYLELATFETQRWLQEITGEPNLDEDDLPKSLRESKQLRLLINILLRDEVFLFNEPSSTSAIFDRCRLRYEYESLIADDDWISQFLVIANVRLRIFPKYLFRHSDLCPVDKGSKPQLSPQSQRSIESPLRCPQQDALRRICVTVIKLAVLYEKQQQKSISRLKFFDSAAKRLTEFHCLLLDNNPCNLHIVKRRNPKFEPRQIANKRIIENKNMLPRFLNDLPTVERDTPTLPKTPPSTMNHAPDPTTPRVITTRRLSTYNETPVPQPFVQPANQLSATMAEQAVKQTSIMERQKKERSQLKEKVMLNNNEDEVFQQVTEWRNRRRMRVQSVESATVASPLSMPLHVNQPNSRQIHYRSYFNSTPISLSSSIRLDLHRAVRSNSRRITQQPEIVAASS</sequence>